<evidence type="ECO:0000259" key="1">
    <source>
        <dbReference type="Pfam" id="PF13223"/>
    </source>
</evidence>
<dbReference type="EMBL" id="CP031226">
    <property type="protein sequence ID" value="AXH59919.1"/>
    <property type="molecule type" value="Genomic_DNA"/>
</dbReference>
<geneLocation type="plasmid" evidence="3">
    <name>pmppla107</name>
</geneLocation>
<reference evidence="2 3" key="1">
    <citation type="journal article" date="2011" name="PLoS Pathog.">
        <title>Dynamic evolution of pathogenicity revealed by sequencing and comparative genomics of 19 Pseudomonas syringae isolates.</title>
        <authorList>
            <person name="Baltrus D.A."/>
            <person name="Nishimura M.T."/>
            <person name="Romanchuk A."/>
            <person name="Chang J.H."/>
            <person name="Mukhtar M.S."/>
            <person name="Cherkis K."/>
            <person name="Roach J."/>
            <person name="Grant S.R."/>
            <person name="Jones C.D."/>
            <person name="Dangl J.L."/>
        </authorList>
    </citation>
    <scope>NUCLEOTIDE SEQUENCE [LARGE SCALE GENOMIC DNA]</scope>
    <source>
        <strain evidence="2 3">M301315</strain>
    </source>
</reference>
<gene>
    <name evidence="2" type="ORF">PLA107_032355</name>
</gene>
<accession>A0AAD0V9V4</accession>
<keyword evidence="2" id="KW-0614">Plasmid</keyword>
<dbReference type="GeneID" id="39474733"/>
<sequence length="117" mass="13356">MTVYVDDMKASFSTMVMCHMIADSEEELHKMADQLGISRSHHQAPPRHHSHYDIAQSKRALAIKKGAIEISQKTLACMCMHRKQFGRLGSPEEAVRWRMGDEEANELIRGKTQDLFS</sequence>
<evidence type="ECO:0000313" key="2">
    <source>
        <dbReference type="EMBL" id="AXH59919.1"/>
    </source>
</evidence>
<dbReference type="InterPro" id="IPR025109">
    <property type="entry name" value="DUF4031"/>
</dbReference>
<dbReference type="Proteomes" id="UP000006426">
    <property type="component" value="Plasmid pmppla107"/>
</dbReference>
<organism evidence="2 3">
    <name type="scientific">Pseudomonas amygdali pv. lachrymans str. M301315</name>
    <dbReference type="NCBI Taxonomy" id="629260"/>
    <lineage>
        <taxon>Bacteria</taxon>
        <taxon>Pseudomonadati</taxon>
        <taxon>Pseudomonadota</taxon>
        <taxon>Gammaproteobacteria</taxon>
        <taxon>Pseudomonadales</taxon>
        <taxon>Pseudomonadaceae</taxon>
        <taxon>Pseudomonas</taxon>
        <taxon>Pseudomonas amygdali</taxon>
    </lineage>
</organism>
<dbReference type="AlphaFoldDB" id="A0AAD0V9V4"/>
<evidence type="ECO:0000313" key="3">
    <source>
        <dbReference type="Proteomes" id="UP000006426"/>
    </source>
</evidence>
<feature type="domain" description="DUF4031" evidence="1">
    <location>
        <begin position="3"/>
        <end position="77"/>
    </location>
</feature>
<protein>
    <submittedName>
        <fullName evidence="2">DUF4031 domain-containing protein</fullName>
    </submittedName>
</protein>
<proteinExistence type="predicted"/>
<name>A0AAD0V9V4_PSEAV</name>
<dbReference type="RefSeq" id="WP_005741768.1">
    <property type="nucleotide sequence ID" value="NZ_CP031226.1"/>
</dbReference>
<dbReference type="Pfam" id="PF13223">
    <property type="entry name" value="DUF4031"/>
    <property type="match status" value="1"/>
</dbReference>